<gene>
    <name evidence="2" type="ORF">M3M35_04700</name>
</gene>
<sequence>MLKTSRQELNFLLKIFEDTPEEDIEKYINSELLYEPVTKNYHTYFKYDYYSSLIRKNLPSSFKLVTFMAGSTKISCFFNLKSGELFFPIPNIYTLSGRLKKERNYLRLFVMKYNGSSVKPFYDEDTDLFGYSDLDKKINEYVGELDSQITGIHFICLENELMNIPIISIREYQIFPSKPFLVENIILKEDFDNDPISNPDNTDNDYPDTSNGIKFKKIEKKGKGK</sequence>
<keyword evidence="3" id="KW-1185">Reference proteome</keyword>
<evidence type="ECO:0000313" key="2">
    <source>
        <dbReference type="EMBL" id="USS84615.1"/>
    </source>
</evidence>
<reference evidence="2" key="1">
    <citation type="submission" date="2022-05" db="EMBL/GenBank/DDBJ databases">
        <authorList>
            <person name="Oliphant S.A."/>
            <person name="Watson-Haigh N.S."/>
            <person name="Sumby K.M."/>
            <person name="Gardner J.M."/>
            <person name="Jiranek V."/>
        </authorList>
    </citation>
    <scope>NUCLEOTIDE SEQUENCE</scope>
    <source>
        <strain evidence="2">KI16_H9</strain>
    </source>
</reference>
<evidence type="ECO:0000256" key="1">
    <source>
        <dbReference type="SAM" id="MobiDB-lite"/>
    </source>
</evidence>
<dbReference type="RefSeq" id="WP_252749518.1">
    <property type="nucleotide sequence ID" value="NZ_CP097116.1"/>
</dbReference>
<feature type="region of interest" description="Disordered" evidence="1">
    <location>
        <begin position="193"/>
        <end position="212"/>
    </location>
</feature>
<protein>
    <submittedName>
        <fullName evidence="2">Uncharacterized protein</fullName>
    </submittedName>
</protein>
<accession>A0ABY5BLR4</accession>
<proteinExistence type="predicted"/>
<dbReference type="EMBL" id="CP097116">
    <property type="protein sequence ID" value="USS84615.1"/>
    <property type="molecule type" value="Genomic_DNA"/>
</dbReference>
<dbReference type="Proteomes" id="UP001056707">
    <property type="component" value="Chromosome"/>
</dbReference>
<organism evidence="2 3">
    <name type="scientific">Fructilactobacillus myrtifloralis</name>
    <dbReference type="NCBI Taxonomy" id="2940301"/>
    <lineage>
        <taxon>Bacteria</taxon>
        <taxon>Bacillati</taxon>
        <taxon>Bacillota</taxon>
        <taxon>Bacilli</taxon>
        <taxon>Lactobacillales</taxon>
        <taxon>Lactobacillaceae</taxon>
        <taxon>Fructilactobacillus</taxon>
    </lineage>
</organism>
<evidence type="ECO:0000313" key="3">
    <source>
        <dbReference type="Proteomes" id="UP001056707"/>
    </source>
</evidence>
<name>A0ABY5BLR4_9LACO</name>